<reference evidence="1 2" key="1">
    <citation type="submission" date="2020-03" db="EMBL/GenBank/DDBJ databases">
        <title>Genome mining reveals the biosynthetic pathways of PHA and ectoines of the halophilic strain Salinivibrio costicola M318 isolated from fermented shrimp paste.</title>
        <authorList>
            <person name="Doan T.V."/>
            <person name="Tran L.T."/>
            <person name="Trieu T.A."/>
            <person name="Nguyen Q.V."/>
            <person name="Quach T.N."/>
            <person name="Phi T.Q."/>
            <person name="Kumar S."/>
        </authorList>
    </citation>
    <scope>NUCLEOTIDE SEQUENCE [LARGE SCALE GENOMIC DNA]</scope>
    <source>
        <strain evidence="1 2">M318</strain>
    </source>
</reference>
<proteinExistence type="predicted"/>
<dbReference type="Proteomes" id="UP000501408">
    <property type="component" value="Chromosome 1"/>
</dbReference>
<keyword evidence="2" id="KW-1185">Reference proteome</keyword>
<protein>
    <submittedName>
        <fullName evidence="1">Uncharacterized protein</fullName>
    </submittedName>
</protein>
<name>A0ABX6JZX0_SALCS</name>
<organism evidence="1 2">
    <name type="scientific">Salinivibrio costicola</name>
    <name type="common">Vibrio costicola</name>
    <dbReference type="NCBI Taxonomy" id="51367"/>
    <lineage>
        <taxon>Bacteria</taxon>
        <taxon>Pseudomonadati</taxon>
        <taxon>Pseudomonadota</taxon>
        <taxon>Gammaproteobacteria</taxon>
        <taxon>Vibrionales</taxon>
        <taxon>Vibrionaceae</taxon>
        <taxon>Salinivibrio</taxon>
    </lineage>
</organism>
<gene>
    <name evidence="1" type="ORF">HBA18_01945</name>
</gene>
<evidence type="ECO:0000313" key="1">
    <source>
        <dbReference type="EMBL" id="QIR04897.1"/>
    </source>
</evidence>
<evidence type="ECO:0000313" key="2">
    <source>
        <dbReference type="Proteomes" id="UP000501408"/>
    </source>
</evidence>
<dbReference type="RefSeq" id="WP_167313775.1">
    <property type="nucleotide sequence ID" value="NZ_CP050266.1"/>
</dbReference>
<sequence>MSSKKKTDTQLPPLLPLEYCSVARAARLLGCEEEDIYHWREIGAIKLCAVLNEEHCKAFVKPGFLYGEEDEETIINMKFEEELAQVYEPEEGESFQMDAGHVIGSGPMEIDESLLNPLVVYDAVADGVWIETDDNTREIAGPNLISSSKTEHVDYEGGLKNAELVGIQVPDLQNRLVVMKSDLDKLHKAIHGLAPLPNRYNDSDIAAEMAIKEKEAQVTASSRVSAPQKLIIRELAKKLLGVDEIENPHKMAEALLSEIPQFEEARRNIGKDTDVARSVARWLGAK</sequence>
<dbReference type="EMBL" id="CP050266">
    <property type="protein sequence ID" value="QIR04897.1"/>
    <property type="molecule type" value="Genomic_DNA"/>
</dbReference>
<accession>A0ABX6JZX0</accession>